<dbReference type="PRINTS" id="PR00038">
    <property type="entry name" value="HTHLUXR"/>
</dbReference>
<keyword evidence="3" id="KW-0804">Transcription</keyword>
<protein>
    <submittedName>
        <fullName evidence="6">LuxR family maltose regulon positive regulatory protein</fullName>
    </submittedName>
</protein>
<evidence type="ECO:0000256" key="4">
    <source>
        <dbReference type="SAM" id="MobiDB-lite"/>
    </source>
</evidence>
<dbReference type="GO" id="GO:0003677">
    <property type="term" value="F:DNA binding"/>
    <property type="evidence" value="ECO:0007669"/>
    <property type="project" value="UniProtKB-KW"/>
</dbReference>
<organism evidence="6 7">
    <name type="scientific">Couchioplanes caeruleus</name>
    <dbReference type="NCBI Taxonomy" id="56438"/>
    <lineage>
        <taxon>Bacteria</taxon>
        <taxon>Bacillati</taxon>
        <taxon>Actinomycetota</taxon>
        <taxon>Actinomycetes</taxon>
        <taxon>Micromonosporales</taxon>
        <taxon>Micromonosporaceae</taxon>
        <taxon>Couchioplanes</taxon>
    </lineage>
</organism>
<keyword evidence="1" id="KW-0805">Transcription regulation</keyword>
<dbReference type="InterPro" id="IPR016032">
    <property type="entry name" value="Sig_transdc_resp-reg_C-effctor"/>
</dbReference>
<sequence>MEVFDKAGRATGSLTQGRPTRRPRRCHGPSAPTPGDGAKVTRPQMFRAHVPRPRLSRVLDAALHVPVTLVCGGAGWGKTVLVSTWLDDRPFPVAWLTADRADDDVQSFWSGVVTALRAAGAVPHGDPPEEWHGVRSAARVRALAGGVLRLPTPTVMVIDDLQEFENGEVLRELGTLIDRPWPNLHLILISRSEPALPLYRLRLAGGLREIRVVDLAFTAEEAALLFTRLDLRLDGNDVVALLERTQGWPAGLQMAADFLTAPGGPHRISEFAGDVRPVDEYLTNEVLAELPPRTLRFLLCTSISEQLCGDLADAITLDDDGRRILEELELAGDFVVRLGARPLWFRYHRLLRDVLRHHLALECAPRVPELHGRAARWHLAHGSIHQALGHASAGGDWPLVGRVVVAQAVPLILSSDGAALVRALRGIPAAESATTAELTVCAALLLFDAGDWDAIPERLVAARGLLQGRPEEERTPVETAIRALELGVHGAIGDMPAVVAETTRLLTALSRFGTAEIPAAAQYRAIALTFKGVGLFWLGQTDLAERFLWNASTAARAAGTELVEINAVGHRALLEIMYGSVQEATRLATAALDLAERGGWRSAWQTVAAHLAMTLVHVGRRDLAQAEGALQQGRRALCQEPEAAQQLAWLGCQAELALARGEPSVARAVLAQARRQQGSRIRAPALDRWLLLIESRVDLRTGAYEAVEERYARVGVPTFAERVCQARAAFAVGELSRAEVLLAGSPAPLSETVTTVEAHVLTALIADARRQGLRAAAALAGAFALAEHEGLIAPFVAMAGGRLERLVRRQSLLTYRNTAFVSDVLKAMTATGAGENAAVQAGELSEREREVLSYLPTMLTAGDIAAELGVSINTVKAHLRSIYRKLNVARRREAVTHAREHGLI</sequence>
<dbReference type="EMBL" id="RJKL01000001">
    <property type="protein sequence ID" value="ROP28755.1"/>
    <property type="molecule type" value="Genomic_DNA"/>
</dbReference>
<dbReference type="OrthoDB" id="134985at2"/>
<dbReference type="Proteomes" id="UP000271683">
    <property type="component" value="Unassembled WGS sequence"/>
</dbReference>
<dbReference type="InterPro" id="IPR027417">
    <property type="entry name" value="P-loop_NTPase"/>
</dbReference>
<dbReference type="Pfam" id="PF00196">
    <property type="entry name" value="GerE"/>
    <property type="match status" value="1"/>
</dbReference>
<accession>A0A3N1GEY0</accession>
<evidence type="ECO:0000256" key="3">
    <source>
        <dbReference type="ARBA" id="ARBA00023163"/>
    </source>
</evidence>
<dbReference type="SUPFAM" id="SSF46894">
    <property type="entry name" value="C-terminal effector domain of the bipartite response regulators"/>
    <property type="match status" value="1"/>
</dbReference>
<dbReference type="CDD" id="cd06170">
    <property type="entry name" value="LuxR_C_like"/>
    <property type="match status" value="1"/>
</dbReference>
<evidence type="ECO:0000259" key="5">
    <source>
        <dbReference type="PROSITE" id="PS50043"/>
    </source>
</evidence>
<keyword evidence="2" id="KW-0238">DNA-binding</keyword>
<dbReference type="GO" id="GO:0006355">
    <property type="term" value="P:regulation of DNA-templated transcription"/>
    <property type="evidence" value="ECO:0007669"/>
    <property type="project" value="InterPro"/>
</dbReference>
<evidence type="ECO:0000313" key="7">
    <source>
        <dbReference type="Proteomes" id="UP000271683"/>
    </source>
</evidence>
<dbReference type="Gene3D" id="3.40.50.300">
    <property type="entry name" value="P-loop containing nucleotide triphosphate hydrolases"/>
    <property type="match status" value="1"/>
</dbReference>
<proteinExistence type="predicted"/>
<name>A0A3N1GEY0_9ACTN</name>
<dbReference type="Pfam" id="PF25873">
    <property type="entry name" value="WHD_MalT"/>
    <property type="match status" value="1"/>
</dbReference>
<dbReference type="AlphaFoldDB" id="A0A3N1GEY0"/>
<reference evidence="6 7" key="1">
    <citation type="submission" date="2018-11" db="EMBL/GenBank/DDBJ databases">
        <title>Sequencing the genomes of 1000 actinobacteria strains.</title>
        <authorList>
            <person name="Klenk H.-P."/>
        </authorList>
    </citation>
    <scope>NUCLEOTIDE SEQUENCE [LARGE SCALE GENOMIC DNA]</scope>
    <source>
        <strain evidence="6 7">DSM 43634</strain>
    </source>
</reference>
<gene>
    <name evidence="6" type="ORF">EDD30_1527</name>
</gene>
<evidence type="ECO:0000313" key="6">
    <source>
        <dbReference type="EMBL" id="ROP28755.1"/>
    </source>
</evidence>
<evidence type="ECO:0000256" key="2">
    <source>
        <dbReference type="ARBA" id="ARBA00023125"/>
    </source>
</evidence>
<dbReference type="SUPFAM" id="SSF52540">
    <property type="entry name" value="P-loop containing nucleoside triphosphate hydrolases"/>
    <property type="match status" value="1"/>
</dbReference>
<dbReference type="InterPro" id="IPR059106">
    <property type="entry name" value="WHD_MalT"/>
</dbReference>
<dbReference type="Gene3D" id="1.10.10.10">
    <property type="entry name" value="Winged helix-like DNA-binding domain superfamily/Winged helix DNA-binding domain"/>
    <property type="match status" value="1"/>
</dbReference>
<dbReference type="PANTHER" id="PTHR44688">
    <property type="entry name" value="DNA-BINDING TRANSCRIPTIONAL ACTIVATOR DEVR_DOSR"/>
    <property type="match status" value="1"/>
</dbReference>
<dbReference type="Gene3D" id="1.25.40.10">
    <property type="entry name" value="Tetratricopeptide repeat domain"/>
    <property type="match status" value="1"/>
</dbReference>
<dbReference type="InterPro" id="IPR036388">
    <property type="entry name" value="WH-like_DNA-bd_sf"/>
</dbReference>
<dbReference type="PROSITE" id="PS50043">
    <property type="entry name" value="HTH_LUXR_2"/>
    <property type="match status" value="1"/>
</dbReference>
<feature type="region of interest" description="Disordered" evidence="4">
    <location>
        <begin position="1"/>
        <end position="40"/>
    </location>
</feature>
<evidence type="ECO:0000256" key="1">
    <source>
        <dbReference type="ARBA" id="ARBA00023015"/>
    </source>
</evidence>
<comment type="caution">
    <text evidence="6">The sequence shown here is derived from an EMBL/GenBank/DDBJ whole genome shotgun (WGS) entry which is preliminary data.</text>
</comment>
<dbReference type="InterPro" id="IPR011990">
    <property type="entry name" value="TPR-like_helical_dom_sf"/>
</dbReference>
<feature type="domain" description="HTH luxR-type" evidence="5">
    <location>
        <begin position="837"/>
        <end position="902"/>
    </location>
</feature>
<dbReference type="InterPro" id="IPR000792">
    <property type="entry name" value="Tscrpt_reg_LuxR_C"/>
</dbReference>
<dbReference type="RefSeq" id="WP_143162512.1">
    <property type="nucleotide sequence ID" value="NZ_RJKL01000001.1"/>
</dbReference>
<dbReference type="SMART" id="SM00421">
    <property type="entry name" value="HTH_LUXR"/>
    <property type="match status" value="1"/>
</dbReference>
<dbReference type="PANTHER" id="PTHR44688:SF16">
    <property type="entry name" value="DNA-BINDING TRANSCRIPTIONAL ACTIVATOR DEVR_DOSR"/>
    <property type="match status" value="1"/>
</dbReference>